<dbReference type="GO" id="GO:0006355">
    <property type="term" value="P:regulation of DNA-templated transcription"/>
    <property type="evidence" value="ECO:0007669"/>
    <property type="project" value="UniProtKB-ARBA"/>
</dbReference>
<protein>
    <submittedName>
        <fullName evidence="6">TetR/AcrR family transcriptional regulator</fullName>
    </submittedName>
    <submittedName>
        <fullName evidence="4">Transcriptional regulator, TetR family</fullName>
    </submittedName>
</protein>
<dbReference type="PROSITE" id="PS50977">
    <property type="entry name" value="HTH_TETR_2"/>
    <property type="match status" value="1"/>
</dbReference>
<dbReference type="AlphaFoldDB" id="A0A2A3X5Y7"/>
<accession>A0A2A3X5Y7</accession>
<dbReference type="EMBL" id="CP025334">
    <property type="protein sequence ID" value="AZT96538.1"/>
    <property type="molecule type" value="Genomic_DNA"/>
</dbReference>
<evidence type="ECO:0000259" key="3">
    <source>
        <dbReference type="PROSITE" id="PS50977"/>
    </source>
</evidence>
<evidence type="ECO:0000313" key="6">
    <source>
        <dbReference type="EMBL" id="PCC19185.1"/>
    </source>
</evidence>
<organism evidence="6 11">
    <name type="scientific">Brevibacterium aurantiacum</name>
    <dbReference type="NCBI Taxonomy" id="273384"/>
    <lineage>
        <taxon>Bacteria</taxon>
        <taxon>Bacillati</taxon>
        <taxon>Actinomycetota</taxon>
        <taxon>Actinomycetes</taxon>
        <taxon>Micrococcales</taxon>
        <taxon>Brevibacteriaceae</taxon>
        <taxon>Brevibacterium</taxon>
    </lineage>
</organism>
<evidence type="ECO:0000313" key="10">
    <source>
        <dbReference type="Proteomes" id="UP000217720"/>
    </source>
</evidence>
<dbReference type="PATRIC" id="fig|1703.10.peg.1125"/>
<evidence type="ECO:0000313" key="9">
    <source>
        <dbReference type="Proteomes" id="UP000094793"/>
    </source>
</evidence>
<evidence type="ECO:0000313" key="8">
    <source>
        <dbReference type="EMBL" id="PCC50874.1"/>
    </source>
</evidence>
<dbReference type="OrthoDB" id="4726108at2"/>
<dbReference type="InterPro" id="IPR009057">
    <property type="entry name" value="Homeodomain-like_sf"/>
</dbReference>
<dbReference type="KEGG" id="blin:BLSMQ_1099"/>
<evidence type="ECO:0000313" key="5">
    <source>
        <dbReference type="EMBL" id="AZT96538.1"/>
    </source>
</evidence>
<name>A0A2A3X5Y7_BREAU</name>
<dbReference type="InterPro" id="IPR050109">
    <property type="entry name" value="HTH-type_TetR-like_transc_reg"/>
</dbReference>
<dbReference type="Proteomes" id="UP000282731">
    <property type="component" value="Chromosome"/>
</dbReference>
<feature type="DNA-binding region" description="H-T-H motif" evidence="2">
    <location>
        <begin position="29"/>
        <end position="48"/>
    </location>
</feature>
<evidence type="ECO:0000256" key="1">
    <source>
        <dbReference type="ARBA" id="ARBA00023125"/>
    </source>
</evidence>
<evidence type="ECO:0000313" key="11">
    <source>
        <dbReference type="Proteomes" id="UP000218377"/>
    </source>
</evidence>
<dbReference type="Pfam" id="PF17926">
    <property type="entry name" value="TetR_C_21"/>
    <property type="match status" value="1"/>
</dbReference>
<dbReference type="PANTHER" id="PTHR30328:SF54">
    <property type="entry name" value="HTH-TYPE TRANSCRIPTIONAL REPRESSOR SCO4008"/>
    <property type="match status" value="1"/>
</dbReference>
<dbReference type="InterPro" id="IPR041467">
    <property type="entry name" value="Sco4008_C"/>
</dbReference>
<evidence type="ECO:0000313" key="13">
    <source>
        <dbReference type="Proteomes" id="UP000282731"/>
    </source>
</evidence>
<proteinExistence type="predicted"/>
<reference evidence="4" key="1">
    <citation type="submission" date="2016-09" db="EMBL/GenBank/DDBJ databases">
        <title>Complete Genome Sequence of Brevibacterium aurantiacum SMQ-1335.</title>
        <authorList>
            <person name="de Melo A.G."/>
            <person name="Labrie S.J."/>
            <person name="Dumaresq J."/>
            <person name="Roberts R.J."/>
            <person name="Tremblay D.M."/>
            <person name="Moineau S."/>
        </authorList>
    </citation>
    <scope>NUCLEOTIDE SEQUENCE</scope>
    <source>
        <strain evidence="4">SMQ-1335</strain>
    </source>
</reference>
<dbReference type="PANTHER" id="PTHR30328">
    <property type="entry name" value="TRANSCRIPTIONAL REPRESSOR"/>
    <property type="match status" value="1"/>
</dbReference>
<evidence type="ECO:0000313" key="12">
    <source>
        <dbReference type="Proteomes" id="UP000218620"/>
    </source>
</evidence>
<accession>A0A1D7W1B3</accession>
<reference evidence="10 11" key="3">
    <citation type="journal article" date="2017" name="Elife">
        <title>Extensive horizontal gene transfer in cheese-associated bacteria.</title>
        <authorList>
            <person name="Bonham K.S."/>
            <person name="Wolfe B.E."/>
            <person name="Dutton R.J."/>
        </authorList>
    </citation>
    <scope>NUCLEOTIDE SEQUENCE [LARGE SCALE GENOMIC DNA]</scope>
    <source>
        <strain evidence="8 10">900_6</strain>
        <strain evidence="7 12">962_8</strain>
        <strain evidence="6 11">JB5</strain>
    </source>
</reference>
<dbReference type="EMBL" id="NRGO01000006">
    <property type="protein sequence ID" value="PCC50874.1"/>
    <property type="molecule type" value="Genomic_DNA"/>
</dbReference>
<dbReference type="GO" id="GO:0003677">
    <property type="term" value="F:DNA binding"/>
    <property type="evidence" value="ECO:0007669"/>
    <property type="project" value="UniProtKB-UniRule"/>
</dbReference>
<sequence>MPPDATDTKRRILAAARAEFAQYGLAGARVDRIAETGQANKRSIYVHFGSKNDLFDRVVTSALTDMAESVPFTAEDLPAYAGALFDYLIARPEVLRLTTWAGLERAEASPNEVQAYEPKVTVLTEIVGEMAVDVLALLLGQVTAWQSASAALRAHAPDDPWSASRLQHHRALLITSVEALVDAAKCNTALPSSEPEGRSKVFRN</sequence>
<feature type="domain" description="HTH tetR-type" evidence="3">
    <location>
        <begin position="6"/>
        <end position="66"/>
    </location>
</feature>
<dbReference type="Proteomes" id="UP000218620">
    <property type="component" value="Unassembled WGS sequence"/>
</dbReference>
<dbReference type="Pfam" id="PF00440">
    <property type="entry name" value="TetR_N"/>
    <property type="match status" value="1"/>
</dbReference>
<dbReference type="Proteomes" id="UP000094793">
    <property type="component" value="Chromosome"/>
</dbReference>
<dbReference type="InterPro" id="IPR001647">
    <property type="entry name" value="HTH_TetR"/>
</dbReference>
<evidence type="ECO:0000313" key="4">
    <source>
        <dbReference type="EMBL" id="AOP52811.1"/>
    </source>
</evidence>
<dbReference type="PRINTS" id="PR00455">
    <property type="entry name" value="HTHTETR"/>
</dbReference>
<dbReference type="SUPFAM" id="SSF48498">
    <property type="entry name" value="Tetracyclin repressor-like, C-terminal domain"/>
    <property type="match status" value="1"/>
</dbReference>
<dbReference type="RefSeq" id="WP_069599722.1">
    <property type="nucleotide sequence ID" value="NZ_CP017150.1"/>
</dbReference>
<dbReference type="Proteomes" id="UP000218377">
    <property type="component" value="Unassembled WGS sequence"/>
</dbReference>
<dbReference type="Proteomes" id="UP000217720">
    <property type="component" value="Unassembled WGS sequence"/>
</dbReference>
<reference evidence="9" key="2">
    <citation type="submission" date="2016-09" db="EMBL/GenBank/DDBJ databases">
        <title>Complete Genome Sequence of Brevibacterium linens SMQ-1335.</title>
        <authorList>
            <person name="de Melo A.G."/>
            <person name="Labrie S.J."/>
            <person name="Dumaresq J."/>
            <person name="Roberts R.J."/>
            <person name="Tremblay D.M."/>
            <person name="Moineau S."/>
        </authorList>
    </citation>
    <scope>NUCLEOTIDE SEQUENCE [LARGE SCALE GENOMIC DNA]</scope>
    <source>
        <strain evidence="9">SMQ-1335</strain>
    </source>
</reference>
<gene>
    <name evidence="4" type="ORF">BLSMQ_1099</name>
    <name evidence="8" type="ORF">CIK62_05845</name>
    <name evidence="7" type="ORF">CIK65_19080</name>
    <name evidence="6" type="ORF">CIK79_13335</name>
    <name evidence="5" type="ORF">CXR27_05585</name>
</gene>
<reference evidence="5 13" key="4">
    <citation type="submission" date="2017-12" db="EMBL/GenBank/DDBJ databases">
        <authorList>
            <person name="Levesque S."/>
        </authorList>
    </citation>
    <scope>NUCLEOTIDE SEQUENCE [LARGE SCALE GENOMIC DNA]</scope>
    <source>
        <strain evidence="5 13">SMQ-1420</strain>
    </source>
</reference>
<dbReference type="SUPFAM" id="SSF46689">
    <property type="entry name" value="Homeodomain-like"/>
    <property type="match status" value="1"/>
</dbReference>
<dbReference type="InterPro" id="IPR036271">
    <property type="entry name" value="Tet_transcr_reg_TetR-rel_C_sf"/>
</dbReference>
<evidence type="ECO:0000313" key="7">
    <source>
        <dbReference type="EMBL" id="PCC41172.1"/>
    </source>
</evidence>
<evidence type="ECO:0000256" key="2">
    <source>
        <dbReference type="PROSITE-ProRule" id="PRU00335"/>
    </source>
</evidence>
<dbReference type="EMBL" id="CP017150">
    <property type="protein sequence ID" value="AOP52811.1"/>
    <property type="molecule type" value="Genomic_DNA"/>
</dbReference>
<dbReference type="Gene3D" id="1.10.357.10">
    <property type="entry name" value="Tetracycline Repressor, domain 2"/>
    <property type="match status" value="1"/>
</dbReference>
<dbReference type="EMBL" id="NRGQ01000060">
    <property type="protein sequence ID" value="PCC41172.1"/>
    <property type="molecule type" value="Genomic_DNA"/>
</dbReference>
<dbReference type="EMBL" id="NRGX01000001">
    <property type="protein sequence ID" value="PCC19185.1"/>
    <property type="molecule type" value="Genomic_DNA"/>
</dbReference>
<reference evidence="5 13" key="5">
    <citation type="submission" date="2019-01" db="EMBL/GenBank/DDBJ databases">
        <title>Comparative genomic analysis of Brevibacterium aurantiacum sheds light on its evolution and its adaptation to smear-ripened cheeses.</title>
        <authorList>
            <person name="Moineau S."/>
        </authorList>
    </citation>
    <scope>NUCLEOTIDE SEQUENCE [LARGE SCALE GENOMIC DNA]</scope>
    <source>
        <strain evidence="5 13">SMQ-1420</strain>
    </source>
</reference>
<keyword evidence="1 2" id="KW-0238">DNA-binding</keyword>